<name>A0A426YCY2_ENSVE</name>
<feature type="non-terminal residue" evidence="1">
    <location>
        <position position="1"/>
    </location>
</feature>
<gene>
    <name evidence="1" type="ORF">B296_00052330</name>
</gene>
<comment type="caution">
    <text evidence="1">The sequence shown here is derived from an EMBL/GenBank/DDBJ whole genome shotgun (WGS) entry which is preliminary data.</text>
</comment>
<evidence type="ECO:0000313" key="2">
    <source>
        <dbReference type="Proteomes" id="UP000287651"/>
    </source>
</evidence>
<dbReference type="AlphaFoldDB" id="A0A426YCY2"/>
<proteinExistence type="predicted"/>
<sequence length="83" mass="8701">QAGAAALGRPPLAVALASSPGRSRPPLQAALPQVVALAWPWLRATAPVGDLPTSGDPVLTTFVVNHSNERVEQFYAIQSHHTV</sequence>
<protein>
    <submittedName>
        <fullName evidence="1">Uncharacterized protein</fullName>
    </submittedName>
</protein>
<evidence type="ECO:0000313" key="1">
    <source>
        <dbReference type="EMBL" id="RRT49553.1"/>
    </source>
</evidence>
<dbReference type="EMBL" id="AMZH03013275">
    <property type="protein sequence ID" value="RRT49553.1"/>
    <property type="molecule type" value="Genomic_DNA"/>
</dbReference>
<reference evidence="1 2" key="1">
    <citation type="journal article" date="2014" name="Agronomy (Basel)">
        <title>A Draft Genome Sequence for Ensete ventricosum, the Drought-Tolerant Tree Against Hunger.</title>
        <authorList>
            <person name="Harrison J."/>
            <person name="Moore K.A."/>
            <person name="Paszkiewicz K."/>
            <person name="Jones T."/>
            <person name="Grant M."/>
            <person name="Ambacheew D."/>
            <person name="Muzemil S."/>
            <person name="Studholme D.J."/>
        </authorList>
    </citation>
    <scope>NUCLEOTIDE SEQUENCE [LARGE SCALE GENOMIC DNA]</scope>
</reference>
<accession>A0A426YCY2</accession>
<organism evidence="1 2">
    <name type="scientific">Ensete ventricosum</name>
    <name type="common">Abyssinian banana</name>
    <name type="synonym">Musa ensete</name>
    <dbReference type="NCBI Taxonomy" id="4639"/>
    <lineage>
        <taxon>Eukaryota</taxon>
        <taxon>Viridiplantae</taxon>
        <taxon>Streptophyta</taxon>
        <taxon>Embryophyta</taxon>
        <taxon>Tracheophyta</taxon>
        <taxon>Spermatophyta</taxon>
        <taxon>Magnoliopsida</taxon>
        <taxon>Liliopsida</taxon>
        <taxon>Zingiberales</taxon>
        <taxon>Musaceae</taxon>
        <taxon>Ensete</taxon>
    </lineage>
</organism>
<dbReference type="Proteomes" id="UP000287651">
    <property type="component" value="Unassembled WGS sequence"/>
</dbReference>